<dbReference type="STRING" id="1314782.A0A165QW70"/>
<feature type="region of interest" description="Disordered" evidence="1">
    <location>
        <begin position="333"/>
        <end position="361"/>
    </location>
</feature>
<feature type="domain" description="Protein kinase" evidence="2">
    <location>
        <begin position="30"/>
        <end position="306"/>
    </location>
</feature>
<feature type="compositionally biased region" description="Basic and acidic residues" evidence="1">
    <location>
        <begin position="350"/>
        <end position="361"/>
    </location>
</feature>
<dbReference type="InParanoid" id="A0A165QW70"/>
<keyword evidence="3" id="KW-0808">Transferase</keyword>
<reference evidence="3 4" key="1">
    <citation type="journal article" date="2016" name="Mol. Biol. Evol.">
        <title>Comparative Genomics of Early-Diverging Mushroom-Forming Fungi Provides Insights into the Origins of Lignocellulose Decay Capabilities.</title>
        <authorList>
            <person name="Nagy L.G."/>
            <person name="Riley R."/>
            <person name="Tritt A."/>
            <person name="Adam C."/>
            <person name="Daum C."/>
            <person name="Floudas D."/>
            <person name="Sun H."/>
            <person name="Yadav J.S."/>
            <person name="Pangilinan J."/>
            <person name="Larsson K.H."/>
            <person name="Matsuura K."/>
            <person name="Barry K."/>
            <person name="Labutti K."/>
            <person name="Kuo R."/>
            <person name="Ohm R.A."/>
            <person name="Bhattacharya S.S."/>
            <person name="Shirouzu T."/>
            <person name="Yoshinaga Y."/>
            <person name="Martin F.M."/>
            <person name="Grigoriev I.V."/>
            <person name="Hibbett D.S."/>
        </authorList>
    </citation>
    <scope>NUCLEOTIDE SEQUENCE [LARGE SCALE GENOMIC DNA]</scope>
    <source>
        <strain evidence="3 4">HHB14362 ss-1</strain>
    </source>
</reference>
<dbReference type="PROSITE" id="PS50011">
    <property type="entry name" value="PROTEIN_KINASE_DOM"/>
    <property type="match status" value="1"/>
</dbReference>
<evidence type="ECO:0000313" key="4">
    <source>
        <dbReference type="Proteomes" id="UP000076761"/>
    </source>
</evidence>
<protein>
    <submittedName>
        <fullName evidence="3">Kinase-like protein</fullName>
    </submittedName>
</protein>
<organism evidence="3 4">
    <name type="scientific">Neolentinus lepideus HHB14362 ss-1</name>
    <dbReference type="NCBI Taxonomy" id="1314782"/>
    <lineage>
        <taxon>Eukaryota</taxon>
        <taxon>Fungi</taxon>
        <taxon>Dikarya</taxon>
        <taxon>Basidiomycota</taxon>
        <taxon>Agaricomycotina</taxon>
        <taxon>Agaricomycetes</taxon>
        <taxon>Gloeophyllales</taxon>
        <taxon>Gloeophyllaceae</taxon>
        <taxon>Neolentinus</taxon>
    </lineage>
</organism>
<accession>A0A165QW70</accession>
<keyword evidence="4" id="KW-1185">Reference proteome</keyword>
<dbReference type="SUPFAM" id="SSF56112">
    <property type="entry name" value="Protein kinase-like (PK-like)"/>
    <property type="match status" value="1"/>
</dbReference>
<dbReference type="Pfam" id="PF00069">
    <property type="entry name" value="Pkinase"/>
    <property type="match status" value="1"/>
</dbReference>
<dbReference type="InterPro" id="IPR011009">
    <property type="entry name" value="Kinase-like_dom_sf"/>
</dbReference>
<evidence type="ECO:0000256" key="1">
    <source>
        <dbReference type="SAM" id="MobiDB-lite"/>
    </source>
</evidence>
<dbReference type="GO" id="GO:0005524">
    <property type="term" value="F:ATP binding"/>
    <property type="evidence" value="ECO:0007669"/>
    <property type="project" value="InterPro"/>
</dbReference>
<dbReference type="PANTHER" id="PTHR44329">
    <property type="entry name" value="SERINE/THREONINE-PROTEIN KINASE TNNI3K-RELATED"/>
    <property type="match status" value="1"/>
</dbReference>
<dbReference type="InterPro" id="IPR000719">
    <property type="entry name" value="Prot_kinase_dom"/>
</dbReference>
<keyword evidence="3" id="KW-0418">Kinase</keyword>
<sequence length="361" mass="40325">MCRAGTPVLIKILRRVNHLPESLFLKGVELVRPDPVSGGGFADVFLGRHRGELVALKRLRLFQSKTDAESVRIVQRKLQRFQKEALVWQCVQHPNVLPLLGMDTEVFSAQYMCMISPWMKNRDITSYMKQVVLFGKDCDRLLLEVVEGLAFLHEQNIVHGDLRGGNIIISSNGHALLSDFGLADVTETTLVASTTTQRSGSTRWMAPELHAPERYGLRFRRTKATDIYAYACVSVEVYTGRMPFFGHGDVEAILKTLDGLRPDRPTFRDGGREMSDEHWTLVNLCWQEHPSQRPSAAQVVAAMSALVLGRDGAEGAPPPEATENEGVLVDIDDLEPEEPSYHMSILDGSAQDRNEERSETG</sequence>
<evidence type="ECO:0000259" key="2">
    <source>
        <dbReference type="PROSITE" id="PS50011"/>
    </source>
</evidence>
<dbReference type="InterPro" id="IPR008266">
    <property type="entry name" value="Tyr_kinase_AS"/>
</dbReference>
<dbReference type="PANTHER" id="PTHR44329:SF214">
    <property type="entry name" value="PROTEIN KINASE DOMAIN-CONTAINING PROTEIN"/>
    <property type="match status" value="1"/>
</dbReference>
<dbReference type="OrthoDB" id="2804215at2759"/>
<dbReference type="PROSITE" id="PS00109">
    <property type="entry name" value="PROTEIN_KINASE_TYR"/>
    <property type="match status" value="1"/>
</dbReference>
<dbReference type="InterPro" id="IPR051681">
    <property type="entry name" value="Ser/Thr_Kinases-Pseudokinases"/>
</dbReference>
<evidence type="ECO:0000313" key="3">
    <source>
        <dbReference type="EMBL" id="KZT22958.1"/>
    </source>
</evidence>
<dbReference type="EMBL" id="KV425590">
    <property type="protein sequence ID" value="KZT22958.1"/>
    <property type="molecule type" value="Genomic_DNA"/>
</dbReference>
<dbReference type="AlphaFoldDB" id="A0A165QW70"/>
<proteinExistence type="predicted"/>
<dbReference type="GO" id="GO:0004674">
    <property type="term" value="F:protein serine/threonine kinase activity"/>
    <property type="evidence" value="ECO:0007669"/>
    <property type="project" value="TreeGrafter"/>
</dbReference>
<gene>
    <name evidence="3" type="ORF">NEOLEDRAFT_1070401</name>
</gene>
<dbReference type="Proteomes" id="UP000076761">
    <property type="component" value="Unassembled WGS sequence"/>
</dbReference>
<dbReference type="Gene3D" id="1.10.510.10">
    <property type="entry name" value="Transferase(Phosphotransferase) domain 1"/>
    <property type="match status" value="1"/>
</dbReference>
<name>A0A165QW70_9AGAM</name>